<organism evidence="1 2">
    <name type="scientific">Pokkaliibacter plantistimulans</name>
    <dbReference type="NCBI Taxonomy" id="1635171"/>
    <lineage>
        <taxon>Bacteria</taxon>
        <taxon>Pseudomonadati</taxon>
        <taxon>Pseudomonadota</taxon>
        <taxon>Gammaproteobacteria</taxon>
        <taxon>Oceanospirillales</taxon>
        <taxon>Balneatrichaceae</taxon>
        <taxon>Pokkaliibacter</taxon>
    </lineage>
</organism>
<proteinExistence type="predicted"/>
<reference evidence="1 2" key="1">
    <citation type="submission" date="2015-03" db="EMBL/GenBank/DDBJ databases">
        <authorList>
            <person name="Krishnan R."/>
            <person name="Midha S."/>
            <person name="Patil P.B."/>
            <person name="Rameshkumar N."/>
        </authorList>
    </citation>
    <scope>NUCLEOTIDE SEQUENCE [LARGE SCALE GENOMIC DNA]</scope>
    <source>
        <strain evidence="1 2">L1E11</strain>
    </source>
</reference>
<dbReference type="SUPFAM" id="SSF53850">
    <property type="entry name" value="Periplasmic binding protein-like II"/>
    <property type="match status" value="1"/>
</dbReference>
<evidence type="ECO:0008006" key="3">
    <source>
        <dbReference type="Google" id="ProtNLM"/>
    </source>
</evidence>
<dbReference type="Proteomes" id="UP000248090">
    <property type="component" value="Unassembled WGS sequence"/>
</dbReference>
<dbReference type="Gene3D" id="3.40.190.10">
    <property type="entry name" value="Periplasmic binding protein-like II"/>
    <property type="match status" value="1"/>
</dbReference>
<gene>
    <name evidence="1" type="ORF">WH50_05345</name>
</gene>
<dbReference type="EMBL" id="LAPT01000021">
    <property type="protein sequence ID" value="PXF32351.1"/>
    <property type="molecule type" value="Genomic_DNA"/>
</dbReference>
<evidence type="ECO:0000313" key="1">
    <source>
        <dbReference type="EMBL" id="PXF32351.1"/>
    </source>
</evidence>
<evidence type="ECO:0000313" key="2">
    <source>
        <dbReference type="Proteomes" id="UP000248090"/>
    </source>
</evidence>
<sequence>MLWTTTAAATSAVEQSAGDGLVVVVSAQAAITQLDRYQLINIFMGRYRQLPGGGEAIPLDIGKSEQKALFYQLLVGKPLADINAYWARLIFSGKTRPPRQVDSAEQALQQVAANPTMIAYVQRSQVDARFRIVYEF</sequence>
<comment type="caution">
    <text evidence="1">The sequence shown here is derived from an EMBL/GenBank/DDBJ whole genome shotgun (WGS) entry which is preliminary data.</text>
</comment>
<protein>
    <recommendedName>
        <fullName evidence="3">Phosphate ABC transporter substrate-binding protein</fullName>
    </recommendedName>
</protein>
<name>A0ABX5M0B5_9GAMM</name>
<keyword evidence="2" id="KW-1185">Reference proteome</keyword>
<accession>A0ABX5M0B5</accession>